<evidence type="ECO:0000313" key="5">
    <source>
        <dbReference type="Proteomes" id="UP000662466"/>
    </source>
</evidence>
<evidence type="ECO:0000313" key="2">
    <source>
        <dbReference type="EMBL" id="KAF7118058.1"/>
    </source>
</evidence>
<accession>A0A8H6UHY7</accession>
<dbReference type="PANTHER" id="PTHR35043">
    <property type="entry name" value="TRANSCRIPTION FACTOR DOMAIN-CONTAINING PROTEIN"/>
    <property type="match status" value="1"/>
</dbReference>
<dbReference type="OrthoDB" id="3061561at2759"/>
<proteinExistence type="predicted"/>
<name>A0A8H6UHY7_9EURO</name>
<dbReference type="EMBL" id="JACBAD010002077">
    <property type="protein sequence ID" value="KAF7118058.1"/>
    <property type="molecule type" value="Genomic_DNA"/>
</dbReference>
<feature type="signal peptide" evidence="1">
    <location>
        <begin position="1"/>
        <end position="15"/>
    </location>
</feature>
<protein>
    <submittedName>
        <fullName evidence="3">Uncharacterized protein</fullName>
    </submittedName>
</protein>
<keyword evidence="1" id="KW-0732">Signal</keyword>
<feature type="chain" id="PRO_5036266833" evidence="1">
    <location>
        <begin position="16"/>
        <end position="425"/>
    </location>
</feature>
<evidence type="ECO:0000256" key="1">
    <source>
        <dbReference type="SAM" id="SignalP"/>
    </source>
</evidence>
<dbReference type="EMBL" id="JACBAF010002319">
    <property type="protein sequence ID" value="KAF7155503.1"/>
    <property type="molecule type" value="Genomic_DNA"/>
</dbReference>
<evidence type="ECO:0000313" key="3">
    <source>
        <dbReference type="EMBL" id="KAF7155503.1"/>
    </source>
</evidence>
<keyword evidence="4" id="KW-1185">Reference proteome</keyword>
<organism evidence="3 5">
    <name type="scientific">Aspergillus hiratsukae</name>
    <dbReference type="NCBI Taxonomy" id="1194566"/>
    <lineage>
        <taxon>Eukaryota</taxon>
        <taxon>Fungi</taxon>
        <taxon>Dikarya</taxon>
        <taxon>Ascomycota</taxon>
        <taxon>Pezizomycotina</taxon>
        <taxon>Eurotiomycetes</taxon>
        <taxon>Eurotiomycetidae</taxon>
        <taxon>Eurotiales</taxon>
        <taxon>Aspergillaceae</taxon>
        <taxon>Aspergillus</taxon>
        <taxon>Aspergillus subgen. Fumigati</taxon>
    </lineage>
</organism>
<reference evidence="3" key="1">
    <citation type="submission" date="2020-06" db="EMBL/GenBank/DDBJ databases">
        <title>Draft genome sequences of strains closely related to Aspergillus parafelis and Aspergillus hiratsukae.</title>
        <authorList>
            <person name="Dos Santos R.A.C."/>
            <person name="Rivero-Menendez O."/>
            <person name="Steenwyk J.L."/>
            <person name="Mead M.E."/>
            <person name="Goldman G.H."/>
            <person name="Alastruey-Izquierdo A."/>
            <person name="Rokas A."/>
        </authorList>
    </citation>
    <scope>NUCLEOTIDE SEQUENCE</scope>
    <source>
        <strain evidence="2">CNM-CM5793</strain>
        <strain evidence="3">CNM-CM6106</strain>
    </source>
</reference>
<gene>
    <name evidence="2" type="ORF">CNMCM5793_007434</name>
    <name evidence="3" type="ORF">CNMCM6106_004649</name>
</gene>
<evidence type="ECO:0000313" key="4">
    <source>
        <dbReference type="Proteomes" id="UP000630445"/>
    </source>
</evidence>
<sequence length="425" mass="47487">MFLLILFLFPSAALSQTNDSHTNTTTADKKLVGWESPNNHRSTSEIIWSCLAIFLVCTWKCMHLNIPSEKERGTTEWVKVLGIPLAKPSQELRQRWLKRVGWMFVLAIAPELGVMISVNQRHEAEELYDTHKHLDWSVVHAYYANMGGFSIAIPEEEGEIKAGAEGTSVATNAAVAAAEAENTMAPEEITAESRVQDAADKGEPSVEERLIGLENGDKKTRLRISRLQASDLTHLEELGLFPATKASDSKSRALPITTIDDIQDRSKSDAFTKFFALLQCAWLVIQSIARACAGLPITELELTTLAFIFCAFVMYWFWWDKPFDIQSPTVLLCPPEKAKQMRDVLKRKYRIVGSDGEPRFHQLNSLAIDGFLDMFSRSVNHPPLTQKLSPASSDDKDNVESILPNDADVFFTPDACILDAEEIGE</sequence>
<dbReference type="Proteomes" id="UP000630445">
    <property type="component" value="Unassembled WGS sequence"/>
</dbReference>
<comment type="caution">
    <text evidence="3">The sequence shown here is derived from an EMBL/GenBank/DDBJ whole genome shotgun (WGS) entry which is preliminary data.</text>
</comment>
<dbReference type="Proteomes" id="UP000662466">
    <property type="component" value="Unassembled WGS sequence"/>
</dbReference>
<dbReference type="PANTHER" id="PTHR35043:SF7">
    <property type="entry name" value="TRANSCRIPTION FACTOR DOMAIN-CONTAINING PROTEIN"/>
    <property type="match status" value="1"/>
</dbReference>
<dbReference type="AlphaFoldDB" id="A0A8H6UHY7"/>